<evidence type="ECO:0000256" key="6">
    <source>
        <dbReference type="ARBA" id="ARBA00039080"/>
    </source>
</evidence>
<dbReference type="PANTHER" id="PTHR11952:SF9">
    <property type="entry name" value="UDP-SUGAR PYROPHOSPHORYLASE"/>
    <property type="match status" value="1"/>
</dbReference>
<keyword evidence="4" id="KW-0548">Nucleotidyltransferase</keyword>
<dbReference type="InterPro" id="IPR029044">
    <property type="entry name" value="Nucleotide-diphossugar_trans"/>
</dbReference>
<evidence type="ECO:0000256" key="7">
    <source>
        <dbReference type="ARBA" id="ARBA00048259"/>
    </source>
</evidence>
<dbReference type="GO" id="GO:0006048">
    <property type="term" value="P:UDP-N-acetylglucosamine biosynthetic process"/>
    <property type="evidence" value="ECO:0007669"/>
    <property type="project" value="TreeGrafter"/>
</dbReference>
<name>A0A7S4AW45_9STRA</name>
<dbReference type="Gene3D" id="2.160.10.30">
    <property type="match status" value="1"/>
</dbReference>
<dbReference type="SUPFAM" id="SSF53448">
    <property type="entry name" value="Nucleotide-diphospho-sugar transferases"/>
    <property type="match status" value="1"/>
</dbReference>
<accession>A0A7S4AW45</accession>
<dbReference type="PANTHER" id="PTHR11952">
    <property type="entry name" value="UDP- GLUCOSE PYROPHOSPHORYLASE"/>
    <property type="match status" value="1"/>
</dbReference>
<comment type="cofactor">
    <cofactor evidence="1">
        <name>Mn(2+)</name>
        <dbReference type="ChEBI" id="CHEBI:29035"/>
    </cofactor>
</comment>
<protein>
    <recommendedName>
        <fullName evidence="6">UTP-monosaccharide-1-phosphate uridylyltransferase</fullName>
        <ecNumber evidence="6">2.7.7.64</ecNumber>
    </recommendedName>
</protein>
<dbReference type="InterPro" id="IPR039741">
    <property type="entry name" value="UDP-sugar_pyrophosphorylase"/>
</dbReference>
<dbReference type="EMBL" id="HBIX01031791">
    <property type="protein sequence ID" value="CAE0728267.1"/>
    <property type="molecule type" value="Transcribed_RNA"/>
</dbReference>
<proteinExistence type="inferred from homology"/>
<dbReference type="AlphaFoldDB" id="A0A7S4AW45"/>
<comment type="similarity">
    <text evidence="5">Belongs to the USP family.</text>
</comment>
<dbReference type="GO" id="GO:0051748">
    <property type="term" value="F:UTP-monosaccharide-1-phosphate uridylyltransferase activity"/>
    <property type="evidence" value="ECO:0007669"/>
    <property type="project" value="UniProtKB-EC"/>
</dbReference>
<evidence type="ECO:0000313" key="9">
    <source>
        <dbReference type="EMBL" id="CAE0728267.1"/>
    </source>
</evidence>
<evidence type="ECO:0000256" key="3">
    <source>
        <dbReference type="ARBA" id="ARBA00022679"/>
    </source>
</evidence>
<evidence type="ECO:0000256" key="8">
    <source>
        <dbReference type="SAM" id="MobiDB-lite"/>
    </source>
</evidence>
<comment type="catalytic activity">
    <reaction evidence="7">
        <text>a monosaccharide 1-phosphate + UTP + H(+) = a UDP-monosaccharide + diphosphate</text>
        <dbReference type="Rhea" id="RHEA:13205"/>
        <dbReference type="ChEBI" id="CHEBI:15378"/>
        <dbReference type="ChEBI" id="CHEBI:33019"/>
        <dbReference type="ChEBI" id="CHEBI:46398"/>
        <dbReference type="ChEBI" id="CHEBI:140358"/>
        <dbReference type="ChEBI" id="CHEBI:140359"/>
        <dbReference type="EC" id="2.7.7.64"/>
    </reaction>
</comment>
<sequence>MPSSILENSKELIPDDAQRVLLEDLCSEEFGQSHLSDAYRQDGDEEKLRGLCRQLVKLDGGYPGGLRSYVQKAKKLLRDSKEGVNPLDGWSPSVPQGESFEIGTDKQRETEARGMELLSKVGFVLVAGGLGERLGYNGAKIGLPTESTTGTLYIEYYASYILAVEKKRNDSKFLPLCIMVSNDTKEPTLRLLKENKCFGLKRRQIYIVQQGDGVPALIDNEAHFALDPEDPYKVVTKPHGHGDIHSLLYKEGVTKEWQEKLGIEYMVLFQDTNGLAFHTLPLLLGVSQQHGFIINSLCVPRKANQAIGGITKLKNSSTGQERTVNVEYNQLDPLLRSTEEFKDGDVNDEATGYSPFPGNINQLVFQLDGYNKILERTQGVMPDFVNPKYKDSTKTVFKKPTRLECMMQEFPTVLNADESTHVGFTQAEASICFSPVKNAVADGAALQAKGTPSGTAATGEADQYAAQRIFLRSLGCGVKDADPVVYGGIEVVPGPAIVCKPDFACCPGELRVKFPFPEKVSISSRSTLVVGGSGVVIESLDLDGTLVVDADPGETVTIKDLVVKNEGWVQVPADGESEREIVRMRGFVIDRKESEKIEARSSSNKSDSTPDDSSIDDSVPYEVNFLDGQHQ</sequence>
<evidence type="ECO:0000256" key="4">
    <source>
        <dbReference type="ARBA" id="ARBA00022695"/>
    </source>
</evidence>
<dbReference type="Gene3D" id="3.90.550.10">
    <property type="entry name" value="Spore Coat Polysaccharide Biosynthesis Protein SpsA, Chain A"/>
    <property type="match status" value="1"/>
</dbReference>
<evidence type="ECO:0000256" key="5">
    <source>
        <dbReference type="ARBA" id="ARBA00038047"/>
    </source>
</evidence>
<feature type="region of interest" description="Disordered" evidence="8">
    <location>
        <begin position="594"/>
        <end position="631"/>
    </location>
</feature>
<organism evidence="9">
    <name type="scientific">Pseudo-nitzschia australis</name>
    <dbReference type="NCBI Taxonomy" id="44445"/>
    <lineage>
        <taxon>Eukaryota</taxon>
        <taxon>Sar</taxon>
        <taxon>Stramenopiles</taxon>
        <taxon>Ochrophyta</taxon>
        <taxon>Bacillariophyta</taxon>
        <taxon>Bacillariophyceae</taxon>
        <taxon>Bacillariophycidae</taxon>
        <taxon>Bacillariales</taxon>
        <taxon>Bacillariaceae</taxon>
        <taxon>Pseudo-nitzschia</taxon>
    </lineage>
</organism>
<evidence type="ECO:0000256" key="2">
    <source>
        <dbReference type="ARBA" id="ARBA00001946"/>
    </source>
</evidence>
<dbReference type="EC" id="2.7.7.64" evidence="6"/>
<dbReference type="GO" id="GO:0003977">
    <property type="term" value="F:UDP-N-acetylglucosamine diphosphorylase activity"/>
    <property type="evidence" value="ECO:0007669"/>
    <property type="project" value="TreeGrafter"/>
</dbReference>
<evidence type="ECO:0000256" key="1">
    <source>
        <dbReference type="ARBA" id="ARBA00001936"/>
    </source>
</evidence>
<keyword evidence="3" id="KW-0808">Transferase</keyword>
<dbReference type="Pfam" id="PF01704">
    <property type="entry name" value="UDPGP"/>
    <property type="match status" value="1"/>
</dbReference>
<comment type="cofactor">
    <cofactor evidence="2">
        <name>Mg(2+)</name>
        <dbReference type="ChEBI" id="CHEBI:18420"/>
    </cofactor>
</comment>
<gene>
    <name evidence="9" type="ORF">PAUS00366_LOCUS21051</name>
</gene>
<dbReference type="InterPro" id="IPR002618">
    <property type="entry name" value="UDPGP_fam"/>
</dbReference>
<reference evidence="9" key="1">
    <citation type="submission" date="2021-01" db="EMBL/GenBank/DDBJ databases">
        <authorList>
            <person name="Corre E."/>
            <person name="Pelletier E."/>
            <person name="Niang G."/>
            <person name="Scheremetjew M."/>
            <person name="Finn R."/>
            <person name="Kale V."/>
            <person name="Holt S."/>
            <person name="Cochrane G."/>
            <person name="Meng A."/>
            <person name="Brown T."/>
            <person name="Cohen L."/>
        </authorList>
    </citation>
    <scope>NUCLEOTIDE SEQUENCE</scope>
    <source>
        <strain evidence="9">10249 10 AB</strain>
    </source>
</reference>
<dbReference type="FunFam" id="2.160.10.30:FF:000001">
    <property type="entry name" value="UDP-sugar pyrophosphorylase"/>
    <property type="match status" value="1"/>
</dbReference>